<name>K9U240_CHRTP</name>
<dbReference type="EMBL" id="CP003597">
    <property type="protein sequence ID" value="AFY88501.1"/>
    <property type="molecule type" value="Genomic_DNA"/>
</dbReference>
<dbReference type="eggNOG" id="ENOG5032TVN">
    <property type="taxonomic scope" value="Bacteria"/>
</dbReference>
<dbReference type="AlphaFoldDB" id="K9U240"/>
<dbReference type="RefSeq" id="WP_015155048.1">
    <property type="nucleotide sequence ID" value="NC_019695.1"/>
</dbReference>
<dbReference type="STRING" id="251229.Chro_3034"/>
<dbReference type="HOGENOM" id="CLU_140208_0_0_3"/>
<keyword evidence="2" id="KW-1185">Reference proteome</keyword>
<dbReference type="InParanoid" id="K9U240"/>
<evidence type="ECO:0000313" key="1">
    <source>
        <dbReference type="EMBL" id="AFY88501.1"/>
    </source>
</evidence>
<accession>K9U240</accession>
<evidence type="ECO:0000313" key="2">
    <source>
        <dbReference type="Proteomes" id="UP000010384"/>
    </source>
</evidence>
<dbReference type="OrthoDB" id="563554at2"/>
<sequence length="155" mass="16879">MKTFHSNLLFLGVAGFIFLGSSDRDSNVIASEIKAQAEIISETAGATKDSKSKKGGQVVESGAYHLELVTLKEDKGTHLDFYLQRGDSHATIPNAKVMAQIQMPDGTQKTLPFQDDTKGQHYTALLAGNKTGQYQVKVTADIKGEKVNGRFSFKQ</sequence>
<dbReference type="Proteomes" id="UP000010384">
    <property type="component" value="Chromosome"/>
</dbReference>
<dbReference type="KEGG" id="cthe:Chro_3034"/>
<evidence type="ECO:0008006" key="3">
    <source>
        <dbReference type="Google" id="ProtNLM"/>
    </source>
</evidence>
<dbReference type="PATRIC" id="fig|251229.3.peg.3545"/>
<reference evidence="1 2" key="1">
    <citation type="submission" date="2012-06" db="EMBL/GenBank/DDBJ databases">
        <title>Finished chromosome of genome of Chroococcidiopsis thermalis PCC 7203.</title>
        <authorList>
            <consortium name="US DOE Joint Genome Institute"/>
            <person name="Gugger M."/>
            <person name="Coursin T."/>
            <person name="Rippka R."/>
            <person name="Tandeau De Marsac N."/>
            <person name="Huntemann M."/>
            <person name="Wei C.-L."/>
            <person name="Han J."/>
            <person name="Detter J.C."/>
            <person name="Han C."/>
            <person name="Tapia R."/>
            <person name="Davenport K."/>
            <person name="Daligault H."/>
            <person name="Erkkila T."/>
            <person name="Gu W."/>
            <person name="Munk A.C.C."/>
            <person name="Teshima H."/>
            <person name="Xu Y."/>
            <person name="Chain P."/>
            <person name="Chen A."/>
            <person name="Krypides N."/>
            <person name="Mavromatis K."/>
            <person name="Markowitz V."/>
            <person name="Szeto E."/>
            <person name="Ivanova N."/>
            <person name="Mikhailova N."/>
            <person name="Ovchinnikova G."/>
            <person name="Pagani I."/>
            <person name="Pati A."/>
            <person name="Goodwin L."/>
            <person name="Peters L."/>
            <person name="Pitluck S."/>
            <person name="Woyke T."/>
            <person name="Kerfeld C."/>
        </authorList>
    </citation>
    <scope>NUCLEOTIDE SEQUENCE [LARGE SCALE GENOMIC DNA]</scope>
    <source>
        <strain evidence="1 2">PCC 7203</strain>
    </source>
</reference>
<gene>
    <name evidence="1" type="ORF">Chro_3034</name>
</gene>
<proteinExistence type="predicted"/>
<organism evidence="1 2">
    <name type="scientific">Chroococcidiopsis thermalis (strain PCC 7203)</name>
    <dbReference type="NCBI Taxonomy" id="251229"/>
    <lineage>
        <taxon>Bacteria</taxon>
        <taxon>Bacillati</taxon>
        <taxon>Cyanobacteriota</taxon>
        <taxon>Cyanophyceae</taxon>
        <taxon>Chroococcidiopsidales</taxon>
        <taxon>Chroococcidiopsidaceae</taxon>
        <taxon>Chroococcidiopsis</taxon>
    </lineage>
</organism>
<protein>
    <recommendedName>
        <fullName evidence="3">YtkA-like domain-containing protein</fullName>
    </recommendedName>
</protein>